<dbReference type="EMBL" id="LSRP01000097">
    <property type="protein sequence ID" value="OJF94515.1"/>
    <property type="molecule type" value="Genomic_DNA"/>
</dbReference>
<comment type="caution">
    <text evidence="1">The sequence shown here is derived from an EMBL/GenBank/DDBJ whole genome shotgun (WGS) entry which is preliminary data.</text>
</comment>
<name>A0A657LU84_9HYPH</name>
<dbReference type="Proteomes" id="UP000182661">
    <property type="component" value="Unassembled WGS sequence"/>
</dbReference>
<accession>A0A657LU84</accession>
<dbReference type="RefSeq" id="WP_071834056.1">
    <property type="nucleotide sequence ID" value="NZ_LSRP01000097.1"/>
</dbReference>
<reference evidence="1 2" key="1">
    <citation type="submission" date="2016-02" db="EMBL/GenBank/DDBJ databases">
        <title>Genome sequencing of a beta-galactosidase producing bacteria Rhizobium sp. 59.</title>
        <authorList>
            <person name="Wang D."/>
            <person name="Kot W."/>
            <person name="Qin Y."/>
            <person name="Hansen L."/>
            <person name="Naqvi K."/>
            <person name="Rensing C."/>
        </authorList>
    </citation>
    <scope>NUCLEOTIDE SEQUENCE [LARGE SCALE GENOMIC DNA]</scope>
    <source>
        <strain evidence="1 2">59</strain>
    </source>
</reference>
<gene>
    <name evidence="1" type="ORF">AX760_19890</name>
</gene>
<protein>
    <submittedName>
        <fullName evidence="1">NADH dehydrogenase</fullName>
    </submittedName>
</protein>
<dbReference type="InterPro" id="IPR021848">
    <property type="entry name" value="HODM_asu-like"/>
</dbReference>
<organism evidence="1 2">
    <name type="scientific">Pararhizobium antarcticum</name>
    <dbReference type="NCBI Taxonomy" id="1798805"/>
    <lineage>
        <taxon>Bacteria</taxon>
        <taxon>Pseudomonadati</taxon>
        <taxon>Pseudomonadota</taxon>
        <taxon>Alphaproteobacteria</taxon>
        <taxon>Hyphomicrobiales</taxon>
        <taxon>Rhizobiaceae</taxon>
        <taxon>Rhizobium/Agrobacterium group</taxon>
        <taxon>Pararhizobium</taxon>
    </lineage>
</organism>
<dbReference type="Pfam" id="PF11927">
    <property type="entry name" value="HODM_asu-like"/>
    <property type="match status" value="1"/>
</dbReference>
<sequence length="301" mass="32853">MPQGIANTPAYTPYDGSSKPFTIGLAQLEPARWILPDAQLGAYLNEKKRLLETYPDVVFVAELATQDAQREVLDMLVAFLPAQYPDLYRCDGQTMEIGKRTVDLAADPALVTAGFLVKDDLVIMRRKETGWHLVAAFVAFPSSWSLPEKFGRSMDQIHGPVPGFEGGTRNADLINRMFDNLPPGRIVERFNWTVNTDGGLFLPKSNTESLGAASVALEAENTFVRIERQTLRKLPKSGDIVFTIGIHSDPVAVLDGHPDAARLALSFAAQLEELTLEQAAYKGLASKRDSLIAALRGLAGG</sequence>
<dbReference type="AlphaFoldDB" id="A0A657LU84"/>
<proteinExistence type="predicted"/>
<dbReference type="OrthoDB" id="5242510at2"/>
<keyword evidence="2" id="KW-1185">Reference proteome</keyword>
<evidence type="ECO:0000313" key="2">
    <source>
        <dbReference type="Proteomes" id="UP000182661"/>
    </source>
</evidence>
<evidence type="ECO:0000313" key="1">
    <source>
        <dbReference type="EMBL" id="OJF94515.1"/>
    </source>
</evidence>